<dbReference type="InterPro" id="IPR000304">
    <property type="entry name" value="Pyrroline-COOH_reductase"/>
</dbReference>
<dbReference type="RefSeq" id="WP_154554619.1">
    <property type="nucleotide sequence ID" value="NZ_VUNA01000012.1"/>
</dbReference>
<dbReference type="FunFam" id="1.10.3730.10:FF:000001">
    <property type="entry name" value="Pyrroline-5-carboxylate reductase"/>
    <property type="match status" value="1"/>
</dbReference>
<keyword evidence="4 6" id="KW-0560">Oxidoreductase</keyword>
<dbReference type="InterPro" id="IPR028939">
    <property type="entry name" value="P5C_Rdtase_cat_N"/>
</dbReference>
<evidence type="ECO:0000256" key="2">
    <source>
        <dbReference type="ARBA" id="ARBA00022650"/>
    </source>
</evidence>
<feature type="binding site" evidence="8">
    <location>
        <begin position="67"/>
        <end position="70"/>
    </location>
    <ligand>
        <name>NADP(+)</name>
        <dbReference type="ChEBI" id="CHEBI:58349"/>
    </ligand>
</feature>
<evidence type="ECO:0000256" key="8">
    <source>
        <dbReference type="PIRSR" id="PIRSR000193-1"/>
    </source>
</evidence>
<dbReference type="Gene3D" id="1.10.3730.10">
    <property type="entry name" value="ProC C-terminal domain-like"/>
    <property type="match status" value="1"/>
</dbReference>
<organism evidence="11 12">
    <name type="scientific">Mogibacterium kristiansenii</name>
    <dbReference type="NCBI Taxonomy" id="2606708"/>
    <lineage>
        <taxon>Bacteria</taxon>
        <taxon>Bacillati</taxon>
        <taxon>Bacillota</taxon>
        <taxon>Clostridia</taxon>
        <taxon>Peptostreptococcales</taxon>
        <taxon>Anaerovoracaceae</taxon>
        <taxon>Mogibacterium</taxon>
    </lineage>
</organism>
<dbReference type="EC" id="1.5.1.2" evidence="6 7"/>
<dbReference type="InterPro" id="IPR036291">
    <property type="entry name" value="NAD(P)-bd_dom_sf"/>
</dbReference>
<evidence type="ECO:0000256" key="6">
    <source>
        <dbReference type="HAMAP-Rule" id="MF_01925"/>
    </source>
</evidence>
<keyword evidence="6" id="KW-0028">Amino-acid biosynthesis</keyword>
<dbReference type="Pfam" id="PF03807">
    <property type="entry name" value="F420_oxidored"/>
    <property type="match status" value="1"/>
</dbReference>
<feature type="domain" description="Pyrroline-5-carboxylate reductase catalytic N-terminal" evidence="9">
    <location>
        <begin position="2"/>
        <end position="94"/>
    </location>
</feature>
<comment type="pathway">
    <text evidence="6">Amino-acid biosynthesis; L-proline biosynthesis; L-proline from L-glutamate 5-semialdehyde: step 1/1.</text>
</comment>
<keyword evidence="3 6" id="KW-0521">NADP</keyword>
<keyword evidence="2 6" id="KW-0641">Proline biosynthesis</keyword>
<comment type="function">
    <text evidence="5 6">Catalyzes the reduction of 1-pyrroline-5-carboxylate (PCA) to L-proline.</text>
</comment>
<dbReference type="InterPro" id="IPR029036">
    <property type="entry name" value="P5CR_dimer"/>
</dbReference>
<evidence type="ECO:0000256" key="4">
    <source>
        <dbReference type="ARBA" id="ARBA00023002"/>
    </source>
</evidence>
<dbReference type="Proteomes" id="UP000469424">
    <property type="component" value="Unassembled WGS sequence"/>
</dbReference>
<evidence type="ECO:0000313" key="12">
    <source>
        <dbReference type="Proteomes" id="UP000469424"/>
    </source>
</evidence>
<dbReference type="GO" id="GO:0004735">
    <property type="term" value="F:pyrroline-5-carboxylate reductase activity"/>
    <property type="evidence" value="ECO:0007669"/>
    <property type="project" value="UniProtKB-UniRule"/>
</dbReference>
<evidence type="ECO:0000256" key="5">
    <source>
        <dbReference type="ARBA" id="ARBA00058118"/>
    </source>
</evidence>
<accession>A0A6N7X692</accession>
<dbReference type="EMBL" id="VUNA01000012">
    <property type="protein sequence ID" value="MST71057.1"/>
    <property type="molecule type" value="Genomic_DNA"/>
</dbReference>
<evidence type="ECO:0000259" key="10">
    <source>
        <dbReference type="Pfam" id="PF14748"/>
    </source>
</evidence>
<dbReference type="Gene3D" id="3.40.50.720">
    <property type="entry name" value="NAD(P)-binding Rossmann-like Domain"/>
    <property type="match status" value="1"/>
</dbReference>
<dbReference type="NCBIfam" id="TIGR00112">
    <property type="entry name" value="proC"/>
    <property type="match status" value="1"/>
</dbReference>
<dbReference type="Pfam" id="PF14748">
    <property type="entry name" value="P5CR_dimer"/>
    <property type="match status" value="1"/>
</dbReference>
<sequence length="263" mass="27718">MKFGVIGFGNMGGAIVKGAVASGVLAKEDVLVYDIKESARKAAAEFGLKVAKDNEDVTANTDVTLLAVKPQQMLDAMAQTGKGLQDKAMLSILPGVSVERLRDACAVKEFRILRLLPNTPALVFEGAFACSKENDLTDAERDFATKLFESIGAITWVKTYDLDAACGLSGGGPAYVAMFVEALADGGVKEGLTRDVAYELAIQTVLGSAKLLKDTGMHPGQLKDMVTSPAGTTIEGCEVLEDNGFRAATIKCVSAATRKSRSM</sequence>
<dbReference type="AlphaFoldDB" id="A0A6N7X692"/>
<dbReference type="GO" id="GO:0005737">
    <property type="term" value="C:cytoplasm"/>
    <property type="evidence" value="ECO:0007669"/>
    <property type="project" value="UniProtKB-SubCell"/>
</dbReference>
<name>A0A6N7X692_9FIRM</name>
<feature type="binding site" evidence="8">
    <location>
        <position position="54"/>
    </location>
    <ligand>
        <name>NADPH</name>
        <dbReference type="ChEBI" id="CHEBI:57783"/>
    </ligand>
</feature>
<evidence type="ECO:0000256" key="1">
    <source>
        <dbReference type="ARBA" id="ARBA00005525"/>
    </source>
</evidence>
<comment type="caution">
    <text evidence="11">The sequence shown here is derived from an EMBL/GenBank/DDBJ whole genome shotgun (WGS) entry which is preliminary data.</text>
</comment>
<evidence type="ECO:0000256" key="7">
    <source>
        <dbReference type="NCBIfam" id="TIGR00112"/>
    </source>
</evidence>
<proteinExistence type="inferred from homology"/>
<dbReference type="UniPathway" id="UPA00098">
    <property type="reaction ID" value="UER00361"/>
</dbReference>
<gene>
    <name evidence="6 11" type="primary">proC</name>
    <name evidence="11" type="ORF">FYJ65_06890</name>
</gene>
<dbReference type="HAMAP" id="MF_01925">
    <property type="entry name" value="P5C_reductase"/>
    <property type="match status" value="1"/>
</dbReference>
<feature type="domain" description="Pyrroline-5-carboxylate reductase dimerisation" evidence="10">
    <location>
        <begin position="161"/>
        <end position="263"/>
    </location>
</feature>
<dbReference type="GO" id="GO:0055129">
    <property type="term" value="P:L-proline biosynthetic process"/>
    <property type="evidence" value="ECO:0007669"/>
    <property type="project" value="UniProtKB-UniRule"/>
</dbReference>
<evidence type="ECO:0000256" key="3">
    <source>
        <dbReference type="ARBA" id="ARBA00022857"/>
    </source>
</evidence>
<comment type="catalytic activity">
    <reaction evidence="6">
        <text>L-proline + NAD(+) = (S)-1-pyrroline-5-carboxylate + NADH + 2 H(+)</text>
        <dbReference type="Rhea" id="RHEA:14105"/>
        <dbReference type="ChEBI" id="CHEBI:15378"/>
        <dbReference type="ChEBI" id="CHEBI:17388"/>
        <dbReference type="ChEBI" id="CHEBI:57540"/>
        <dbReference type="ChEBI" id="CHEBI:57945"/>
        <dbReference type="ChEBI" id="CHEBI:60039"/>
        <dbReference type="EC" id="1.5.1.2"/>
    </reaction>
</comment>
<comment type="catalytic activity">
    <reaction evidence="6">
        <text>L-proline + NADP(+) = (S)-1-pyrroline-5-carboxylate + NADPH + 2 H(+)</text>
        <dbReference type="Rhea" id="RHEA:14109"/>
        <dbReference type="ChEBI" id="CHEBI:15378"/>
        <dbReference type="ChEBI" id="CHEBI:17388"/>
        <dbReference type="ChEBI" id="CHEBI:57783"/>
        <dbReference type="ChEBI" id="CHEBI:58349"/>
        <dbReference type="ChEBI" id="CHEBI:60039"/>
        <dbReference type="EC" id="1.5.1.2"/>
    </reaction>
</comment>
<dbReference type="PIRSF" id="PIRSF000193">
    <property type="entry name" value="Pyrrol-5-carb_rd"/>
    <property type="match status" value="1"/>
</dbReference>
<dbReference type="PANTHER" id="PTHR11645:SF0">
    <property type="entry name" value="PYRROLINE-5-CARBOXYLATE REDUCTASE 3"/>
    <property type="match status" value="1"/>
</dbReference>
<dbReference type="SUPFAM" id="SSF51735">
    <property type="entry name" value="NAD(P)-binding Rossmann-fold domains"/>
    <property type="match status" value="1"/>
</dbReference>
<protein>
    <recommendedName>
        <fullName evidence="6 7">Pyrroline-5-carboxylate reductase</fullName>
        <shortName evidence="6">P5C reductase</shortName>
        <shortName evidence="6">P5CR</shortName>
        <ecNumber evidence="6 7">1.5.1.2</ecNumber>
    </recommendedName>
    <alternativeName>
        <fullName evidence="6">PCA reductase</fullName>
    </alternativeName>
</protein>
<reference evidence="11 12" key="1">
    <citation type="submission" date="2019-08" db="EMBL/GenBank/DDBJ databases">
        <title>In-depth cultivation of the pig gut microbiome towards novel bacterial diversity and tailored functional studies.</title>
        <authorList>
            <person name="Wylensek D."/>
            <person name="Hitch T.C.A."/>
            <person name="Clavel T."/>
        </authorList>
    </citation>
    <scope>NUCLEOTIDE SEQUENCE [LARGE SCALE GENOMIC DNA]</scope>
    <source>
        <strain evidence="11 12">WCA-MUC-591-APC-4B</strain>
    </source>
</reference>
<dbReference type="InterPro" id="IPR008927">
    <property type="entry name" value="6-PGluconate_DH-like_C_sf"/>
</dbReference>
<comment type="similarity">
    <text evidence="1 6">Belongs to the pyrroline-5-carboxylate reductase family.</text>
</comment>
<keyword evidence="6" id="KW-0963">Cytoplasm</keyword>
<dbReference type="PANTHER" id="PTHR11645">
    <property type="entry name" value="PYRROLINE-5-CARBOXYLATE REDUCTASE"/>
    <property type="match status" value="1"/>
</dbReference>
<comment type="subcellular location">
    <subcellularLocation>
        <location evidence="6">Cytoplasm</location>
    </subcellularLocation>
</comment>
<evidence type="ECO:0000259" key="9">
    <source>
        <dbReference type="Pfam" id="PF03807"/>
    </source>
</evidence>
<keyword evidence="12" id="KW-1185">Reference proteome</keyword>
<dbReference type="SUPFAM" id="SSF48179">
    <property type="entry name" value="6-phosphogluconate dehydrogenase C-terminal domain-like"/>
    <property type="match status" value="1"/>
</dbReference>
<evidence type="ECO:0000313" key="11">
    <source>
        <dbReference type="EMBL" id="MST71057.1"/>
    </source>
</evidence>
<feature type="binding site" evidence="8">
    <location>
        <begin position="6"/>
        <end position="11"/>
    </location>
    <ligand>
        <name>NADP(+)</name>
        <dbReference type="ChEBI" id="CHEBI:58349"/>
    </ligand>
</feature>